<dbReference type="AlphaFoldDB" id="A0A804U5K7"/>
<sequence>MHFRSFKSSVLYICEEGNKKRHNRRSDFFYYLGVVALQSLMHGFD</sequence>
<proteinExistence type="predicted"/>
<keyword evidence="1" id="KW-0472">Membrane</keyword>
<protein>
    <submittedName>
        <fullName evidence="2">Uncharacterized protein</fullName>
    </submittedName>
</protein>
<dbReference type="EnsemblPlants" id="mito10_t00030.1">
    <property type="protein sequence ID" value="mito10_p00030.1"/>
    <property type="gene ID" value="mito10_g00030"/>
</dbReference>
<evidence type="ECO:0000256" key="1">
    <source>
        <dbReference type="SAM" id="Phobius"/>
    </source>
</evidence>
<keyword evidence="1" id="KW-0812">Transmembrane</keyword>
<dbReference type="Gramene" id="mito10_t00030.1">
    <property type="protein sequence ID" value="mito10_p00030.1"/>
    <property type="gene ID" value="mito10_g00030"/>
</dbReference>
<dbReference type="Proteomes" id="UP000012960">
    <property type="component" value="Unplaced"/>
</dbReference>
<evidence type="ECO:0000313" key="3">
    <source>
        <dbReference type="Proteomes" id="UP000012960"/>
    </source>
</evidence>
<reference evidence="2" key="1">
    <citation type="submission" date="2021-05" db="UniProtKB">
        <authorList>
            <consortium name="EnsemblPlants"/>
        </authorList>
    </citation>
    <scope>IDENTIFICATION</scope>
    <source>
        <strain evidence="2">subsp. malaccensis</strain>
    </source>
</reference>
<organism evidence="2 3">
    <name type="scientific">Musa acuminata subsp. malaccensis</name>
    <name type="common">Wild banana</name>
    <name type="synonym">Musa malaccensis</name>
    <dbReference type="NCBI Taxonomy" id="214687"/>
    <lineage>
        <taxon>Eukaryota</taxon>
        <taxon>Viridiplantae</taxon>
        <taxon>Streptophyta</taxon>
        <taxon>Embryophyta</taxon>
        <taxon>Tracheophyta</taxon>
        <taxon>Spermatophyta</taxon>
        <taxon>Magnoliopsida</taxon>
        <taxon>Liliopsida</taxon>
        <taxon>Zingiberales</taxon>
        <taxon>Musaceae</taxon>
        <taxon>Musa</taxon>
    </lineage>
</organism>
<keyword evidence="1" id="KW-1133">Transmembrane helix</keyword>
<accession>A0A804U5K7</accession>
<evidence type="ECO:0000313" key="2">
    <source>
        <dbReference type="EnsemblPlants" id="mito10_p00030.1"/>
    </source>
</evidence>
<dbReference type="InParanoid" id="A0A804U5K7"/>
<keyword evidence="3" id="KW-1185">Reference proteome</keyword>
<feature type="transmembrane region" description="Helical" evidence="1">
    <location>
        <begin position="28"/>
        <end position="44"/>
    </location>
</feature>
<name>A0A804U5K7_MUSAM</name>